<proteinExistence type="predicted"/>
<dbReference type="SUPFAM" id="SSF63829">
    <property type="entry name" value="Calcium-dependent phosphotriesterase"/>
    <property type="match status" value="1"/>
</dbReference>
<dbReference type="InterPro" id="IPR013783">
    <property type="entry name" value="Ig-like_fold"/>
</dbReference>
<feature type="region of interest" description="Disordered" evidence="1">
    <location>
        <begin position="505"/>
        <end position="528"/>
    </location>
</feature>
<dbReference type="InterPro" id="IPR022409">
    <property type="entry name" value="PKD/Chitinase_dom"/>
</dbReference>
<dbReference type="PROSITE" id="PS50093">
    <property type="entry name" value="PKD"/>
    <property type="match status" value="1"/>
</dbReference>
<dbReference type="SUPFAM" id="SSF52317">
    <property type="entry name" value="Class I glutamine amidotransferase-like"/>
    <property type="match status" value="1"/>
</dbReference>
<dbReference type="AlphaFoldDB" id="A0A916YTL8"/>
<dbReference type="Pfam" id="PF06283">
    <property type="entry name" value="ThuA"/>
    <property type="match status" value="1"/>
</dbReference>
<reference evidence="3" key="2">
    <citation type="submission" date="2020-09" db="EMBL/GenBank/DDBJ databases">
        <authorList>
            <person name="Sun Q."/>
            <person name="Zhou Y."/>
        </authorList>
    </citation>
    <scope>NUCLEOTIDE SEQUENCE</scope>
    <source>
        <strain evidence="3">CGMCC 1.15958</strain>
    </source>
</reference>
<dbReference type="InterPro" id="IPR029062">
    <property type="entry name" value="Class_I_gatase-like"/>
</dbReference>
<dbReference type="Pfam" id="PF00801">
    <property type="entry name" value="PKD"/>
    <property type="match status" value="1"/>
</dbReference>
<dbReference type="Gene3D" id="3.40.50.880">
    <property type="match status" value="1"/>
</dbReference>
<accession>A0A916YTL8</accession>
<dbReference type="InterPro" id="IPR000601">
    <property type="entry name" value="PKD_dom"/>
</dbReference>
<feature type="domain" description="PKD" evidence="2">
    <location>
        <begin position="436"/>
        <end position="520"/>
    </location>
</feature>
<dbReference type="Gene3D" id="2.60.40.10">
    <property type="entry name" value="Immunoglobulins"/>
    <property type="match status" value="1"/>
</dbReference>
<evidence type="ECO:0000313" key="4">
    <source>
        <dbReference type="Proteomes" id="UP000609064"/>
    </source>
</evidence>
<protein>
    <recommendedName>
        <fullName evidence="2">PKD domain-containing protein</fullName>
    </recommendedName>
</protein>
<dbReference type="CDD" id="cd00146">
    <property type="entry name" value="PKD"/>
    <property type="match status" value="1"/>
</dbReference>
<gene>
    <name evidence="3" type="ORF">GCM10011514_26140</name>
</gene>
<dbReference type="InterPro" id="IPR029010">
    <property type="entry name" value="ThuA-like"/>
</dbReference>
<dbReference type="InterPro" id="IPR011042">
    <property type="entry name" value="6-blade_b-propeller_TolB-like"/>
</dbReference>
<dbReference type="InterPro" id="IPR035986">
    <property type="entry name" value="PKD_dom_sf"/>
</dbReference>
<organism evidence="3 4">
    <name type="scientific">Emticicia aquatilis</name>
    <dbReference type="NCBI Taxonomy" id="1537369"/>
    <lineage>
        <taxon>Bacteria</taxon>
        <taxon>Pseudomonadati</taxon>
        <taxon>Bacteroidota</taxon>
        <taxon>Cytophagia</taxon>
        <taxon>Cytophagales</taxon>
        <taxon>Leadbetterellaceae</taxon>
        <taxon>Emticicia</taxon>
    </lineage>
</organism>
<feature type="compositionally biased region" description="Polar residues" evidence="1">
    <location>
        <begin position="505"/>
        <end position="518"/>
    </location>
</feature>
<sequence length="528" mass="58779">MKKIISLAFVFLSTYVVFGQSKTLFFYPVSNSTEAKALWDDAQIKKRLIDTTSNPAKISDSNLKSYNAVVFLNTSVNALSFQQSAELQRFLQAGGGFVGVGGAIEKNYKWLWYNKMIGGVLAENQFTDKVQLSLITNAAIGKSELPPLWKIDDKPLVMSSVPVRCKPVLLDVMGKTWAWYYTTEEGGKMFYTALGGEPSAFQNPNLLAHIWSGIEEVSSKNLPDYAKIADTALPSESNFLKVILSDNLENPLALATLPTRNVVWVEQNGKVKIFDTQKRKTNQIGKIDATNLKAIKLDPEFAENGYVYTFSETVANEYKIGRMQLMGDSIATMSDFSSQSTTPLSKSITYEFDKYNSEAYRLPKYFAGKSFRFDNEQGFVVETLDEDGNVKNVEPFLSNTRFDFIKDMAFGADGELYLLENSRLSKIDYAEKNRKPIAIASADVLSGNAPLKVKLSSEGSVDYDAKDGLSFEWSIIGTTTVKIKEQNPEYTFTKVGNYEVRLKASDSQGESAETSLKIQVNKAGPKKK</sequence>
<dbReference type="PANTHER" id="PTHR40469:SF2">
    <property type="entry name" value="GALACTOSE-BINDING DOMAIN-LIKE SUPERFAMILY PROTEIN"/>
    <property type="match status" value="1"/>
</dbReference>
<dbReference type="SUPFAM" id="SSF49299">
    <property type="entry name" value="PKD domain"/>
    <property type="match status" value="1"/>
</dbReference>
<dbReference type="Gene3D" id="2.120.10.30">
    <property type="entry name" value="TolB, C-terminal domain"/>
    <property type="match status" value="1"/>
</dbReference>
<comment type="caution">
    <text evidence="3">The sequence shown here is derived from an EMBL/GenBank/DDBJ whole genome shotgun (WGS) entry which is preliminary data.</text>
</comment>
<keyword evidence="4" id="KW-1185">Reference proteome</keyword>
<name>A0A916YTL8_9BACT</name>
<dbReference type="SMART" id="SM00089">
    <property type="entry name" value="PKD"/>
    <property type="match status" value="1"/>
</dbReference>
<evidence type="ECO:0000256" key="1">
    <source>
        <dbReference type="SAM" id="MobiDB-lite"/>
    </source>
</evidence>
<dbReference type="EMBL" id="BMKK01000005">
    <property type="protein sequence ID" value="GGD60915.1"/>
    <property type="molecule type" value="Genomic_DNA"/>
</dbReference>
<dbReference type="RefSeq" id="WP_188766550.1">
    <property type="nucleotide sequence ID" value="NZ_BMKK01000005.1"/>
</dbReference>
<reference evidence="3" key="1">
    <citation type="journal article" date="2014" name="Int. J. Syst. Evol. Microbiol.">
        <title>Complete genome sequence of Corynebacterium casei LMG S-19264T (=DSM 44701T), isolated from a smear-ripened cheese.</title>
        <authorList>
            <consortium name="US DOE Joint Genome Institute (JGI-PGF)"/>
            <person name="Walter F."/>
            <person name="Albersmeier A."/>
            <person name="Kalinowski J."/>
            <person name="Ruckert C."/>
        </authorList>
    </citation>
    <scope>NUCLEOTIDE SEQUENCE</scope>
    <source>
        <strain evidence="3">CGMCC 1.15958</strain>
    </source>
</reference>
<evidence type="ECO:0000259" key="2">
    <source>
        <dbReference type="PROSITE" id="PS50093"/>
    </source>
</evidence>
<dbReference type="Proteomes" id="UP000609064">
    <property type="component" value="Unassembled WGS sequence"/>
</dbReference>
<dbReference type="PANTHER" id="PTHR40469">
    <property type="entry name" value="SECRETED GLYCOSYL HYDROLASE"/>
    <property type="match status" value="1"/>
</dbReference>
<evidence type="ECO:0000313" key="3">
    <source>
        <dbReference type="EMBL" id="GGD60915.1"/>
    </source>
</evidence>